<evidence type="ECO:0000313" key="3">
    <source>
        <dbReference type="Proteomes" id="UP000800984"/>
    </source>
</evidence>
<keyword evidence="3" id="KW-1185">Reference proteome</keyword>
<reference evidence="2 3" key="1">
    <citation type="submission" date="2020-02" db="EMBL/GenBank/DDBJ databases">
        <authorList>
            <person name="Chen W.-M."/>
        </authorList>
    </citation>
    <scope>NUCLEOTIDE SEQUENCE [LARGE SCALE GENOMIC DNA]</scope>
    <source>
        <strain evidence="2 3">KDG-16</strain>
    </source>
</reference>
<protein>
    <submittedName>
        <fullName evidence="2">Uncharacterized protein</fullName>
    </submittedName>
</protein>
<gene>
    <name evidence="2" type="ORF">G4D72_06485</name>
</gene>
<keyword evidence="1" id="KW-0732">Signal</keyword>
<feature type="signal peptide" evidence="1">
    <location>
        <begin position="1"/>
        <end position="18"/>
    </location>
</feature>
<organism evidence="2 3">
    <name type="scientific">Flavobacterium difficile</name>
    <dbReference type="NCBI Taxonomy" id="2709659"/>
    <lineage>
        <taxon>Bacteria</taxon>
        <taxon>Pseudomonadati</taxon>
        <taxon>Bacteroidota</taxon>
        <taxon>Flavobacteriia</taxon>
        <taxon>Flavobacteriales</taxon>
        <taxon>Flavobacteriaceae</taxon>
        <taxon>Flavobacterium</taxon>
    </lineage>
</organism>
<name>A0ABX0I3I9_9FLAO</name>
<evidence type="ECO:0000313" key="2">
    <source>
        <dbReference type="EMBL" id="NHM01755.1"/>
    </source>
</evidence>
<feature type="chain" id="PRO_5047111059" evidence="1">
    <location>
        <begin position="19"/>
        <end position="272"/>
    </location>
</feature>
<accession>A0ABX0I3I9</accession>
<dbReference type="EMBL" id="JAAJBT010000003">
    <property type="protein sequence ID" value="NHM01755.1"/>
    <property type="molecule type" value="Genomic_DNA"/>
</dbReference>
<dbReference type="RefSeq" id="WP_166076845.1">
    <property type="nucleotide sequence ID" value="NZ_JAAJBT010000003.1"/>
</dbReference>
<sequence>MCKLVKLILILSSVKLFSQVAIGGSQIHKDAQLELVSSSQGLLVPRVLLTSVMDASPLSVHVQGVVVYNKMANGIGVNRVVSGLYYNDGAKWILFVPNSTKIGDIKYSFSSTDHDGWYLLDGRLIATLPSNAQLNASSLGQTIQLIDATDRFLKGKANSDVVGSLAGSKDFLISQANLPNVTFTGSTSNGGSHTHLVDSYIGFQSIGLLSTSILTLFSIEQVAKDEVHTTNKTTGNSGDHVHNVTVSSNGLNVPVERVPSYMATNVFIYLGK</sequence>
<comment type="caution">
    <text evidence="2">The sequence shown here is derived from an EMBL/GenBank/DDBJ whole genome shotgun (WGS) entry which is preliminary data.</text>
</comment>
<proteinExistence type="predicted"/>
<evidence type="ECO:0000256" key="1">
    <source>
        <dbReference type="SAM" id="SignalP"/>
    </source>
</evidence>
<dbReference type="Proteomes" id="UP000800984">
    <property type="component" value="Unassembled WGS sequence"/>
</dbReference>